<evidence type="ECO:0000256" key="4">
    <source>
        <dbReference type="ARBA" id="ARBA00011738"/>
    </source>
</evidence>
<dbReference type="PANTHER" id="PTHR31528">
    <property type="entry name" value="4-AMINO-5-HYDROXYMETHYL-2-METHYLPYRIMIDINE PHOSPHATE SYNTHASE THI11-RELATED"/>
    <property type="match status" value="1"/>
</dbReference>
<dbReference type="Pfam" id="PF09084">
    <property type="entry name" value="NMT1"/>
    <property type="match status" value="1"/>
</dbReference>
<evidence type="ECO:0000256" key="1">
    <source>
        <dbReference type="ARBA" id="ARBA00003469"/>
    </source>
</evidence>
<evidence type="ECO:0000259" key="13">
    <source>
        <dbReference type="Pfam" id="PF09084"/>
    </source>
</evidence>
<feature type="chain" id="PRO_5021774407" description="Thiamine pyrimidine synthase" evidence="12">
    <location>
        <begin position="31"/>
        <end position="338"/>
    </location>
</feature>
<keyword evidence="6" id="KW-0479">Metal-binding</keyword>
<evidence type="ECO:0000256" key="6">
    <source>
        <dbReference type="ARBA" id="ARBA00022723"/>
    </source>
</evidence>
<keyword evidence="12" id="KW-0732">Signal</keyword>
<keyword evidence="7" id="KW-0663">Pyridoxal phosphate</keyword>
<dbReference type="InterPro" id="IPR027939">
    <property type="entry name" value="NMT1/THI5"/>
</dbReference>
<reference evidence="14 15" key="1">
    <citation type="submission" date="2019-07" db="EMBL/GenBank/DDBJ databases">
        <title>Qingshengfaniella alkalisoli gen. nov., sp. nov., isolated from saline soil.</title>
        <authorList>
            <person name="Xu L."/>
            <person name="Huang X.-X."/>
            <person name="Sun J.-Q."/>
        </authorList>
    </citation>
    <scope>NUCLEOTIDE SEQUENCE [LARGE SCALE GENOMIC DNA]</scope>
    <source>
        <strain evidence="14 15">DSM 27279</strain>
    </source>
</reference>
<organism evidence="14 15">
    <name type="scientific">Verticiella sediminum</name>
    <dbReference type="NCBI Taxonomy" id="1247510"/>
    <lineage>
        <taxon>Bacteria</taxon>
        <taxon>Pseudomonadati</taxon>
        <taxon>Pseudomonadota</taxon>
        <taxon>Betaproteobacteria</taxon>
        <taxon>Burkholderiales</taxon>
        <taxon>Alcaligenaceae</taxon>
        <taxon>Verticiella</taxon>
    </lineage>
</organism>
<dbReference type="SUPFAM" id="SSF53850">
    <property type="entry name" value="Periplasmic binding protein-like II"/>
    <property type="match status" value="1"/>
</dbReference>
<dbReference type="GO" id="GO:0016740">
    <property type="term" value="F:transferase activity"/>
    <property type="evidence" value="ECO:0007669"/>
    <property type="project" value="UniProtKB-KW"/>
</dbReference>
<evidence type="ECO:0000256" key="8">
    <source>
        <dbReference type="ARBA" id="ARBA00022977"/>
    </source>
</evidence>
<evidence type="ECO:0000256" key="9">
    <source>
        <dbReference type="ARBA" id="ARBA00023004"/>
    </source>
</evidence>
<sequence length="338" mass="36442">MKDDIVRRCVSALACALALVLAAGPTAATAAEKVSLRLKWLPQTQFAGFYVAQGKNFYADAGLDLTINPGGPNLNVETLVASGSDQFGLASGSEGLLHSRAKGLPIVGIGMNLQQTPNMYVAFKDSGIDSIEDFRGKRVSTWFTGAQYILYSVLAKAGIKQSELTIVPQPATTTQFVNRQLDVATVNVYNSLIALQTQGVTDLVLFKAEDYGVSSPQDVVIASERIVADKPEVVQAFLDATLKGWKYAFENKAEAVDIVMAAAPGLDRRHQELMLDEIEKLMYAGQGSTRGLGVIDVDTLASVQQMLLDYGALEREVDLGKAVDTRFWDAAPAAYKVR</sequence>
<dbReference type="OrthoDB" id="8555942at2"/>
<accession>A0A556A978</accession>
<dbReference type="EMBL" id="VLTJ01000041">
    <property type="protein sequence ID" value="TSH89447.1"/>
    <property type="molecule type" value="Genomic_DNA"/>
</dbReference>
<keyword evidence="8" id="KW-0784">Thiamine biosynthesis</keyword>
<feature type="domain" description="SsuA/THI5-like" evidence="13">
    <location>
        <begin position="43"/>
        <end position="255"/>
    </location>
</feature>
<evidence type="ECO:0000256" key="7">
    <source>
        <dbReference type="ARBA" id="ARBA00022898"/>
    </source>
</evidence>
<dbReference type="InterPro" id="IPR015168">
    <property type="entry name" value="SsuA/THI5"/>
</dbReference>
<protein>
    <recommendedName>
        <fullName evidence="10">Thiamine pyrimidine synthase</fullName>
    </recommendedName>
</protein>
<dbReference type="Gene3D" id="3.40.190.10">
    <property type="entry name" value="Periplasmic binding protein-like II"/>
    <property type="match status" value="2"/>
</dbReference>
<keyword evidence="5" id="KW-0808">Transferase</keyword>
<evidence type="ECO:0000313" key="15">
    <source>
        <dbReference type="Proteomes" id="UP000318405"/>
    </source>
</evidence>
<evidence type="ECO:0000256" key="5">
    <source>
        <dbReference type="ARBA" id="ARBA00022679"/>
    </source>
</evidence>
<evidence type="ECO:0000313" key="14">
    <source>
        <dbReference type="EMBL" id="TSH89447.1"/>
    </source>
</evidence>
<dbReference type="AlphaFoldDB" id="A0A556A978"/>
<comment type="similarity">
    <text evidence="3">Belongs to the NMT1/THI5 family.</text>
</comment>
<keyword evidence="15" id="KW-1185">Reference proteome</keyword>
<evidence type="ECO:0000256" key="11">
    <source>
        <dbReference type="ARBA" id="ARBA00048179"/>
    </source>
</evidence>
<dbReference type="RefSeq" id="WP_143950851.1">
    <property type="nucleotide sequence ID" value="NZ_BAABMB010000005.1"/>
</dbReference>
<evidence type="ECO:0000256" key="12">
    <source>
        <dbReference type="SAM" id="SignalP"/>
    </source>
</evidence>
<evidence type="ECO:0000256" key="10">
    <source>
        <dbReference type="ARBA" id="ARBA00033171"/>
    </source>
</evidence>
<comment type="function">
    <text evidence="1">Responsible for the formation of the pyrimidine heterocycle in the thiamine biosynthesis pathway. Catalyzes the formation of hydroxymethylpyrimidine phosphate (HMP-P) from histidine and pyridoxal phosphate (PLP). The protein uses PLP and the active site histidine to form HMP-P, generating an inactive enzyme. The enzyme can only undergo a single turnover, which suggests it is a suicide enzyme.</text>
</comment>
<comment type="caution">
    <text evidence="14">The sequence shown here is derived from an EMBL/GenBank/DDBJ whole genome shotgun (WGS) entry which is preliminary data.</text>
</comment>
<evidence type="ECO:0000256" key="2">
    <source>
        <dbReference type="ARBA" id="ARBA00004948"/>
    </source>
</evidence>
<dbReference type="GO" id="GO:0009228">
    <property type="term" value="P:thiamine biosynthetic process"/>
    <property type="evidence" value="ECO:0007669"/>
    <property type="project" value="UniProtKB-KW"/>
</dbReference>
<dbReference type="GO" id="GO:0046872">
    <property type="term" value="F:metal ion binding"/>
    <property type="evidence" value="ECO:0007669"/>
    <property type="project" value="UniProtKB-KW"/>
</dbReference>
<dbReference type="PANTHER" id="PTHR31528:SF1">
    <property type="entry name" value="4-AMINO-5-HYDROXYMETHYL-2-METHYLPYRIMIDINE PHOSPHATE SYNTHASE THI11-RELATED"/>
    <property type="match status" value="1"/>
</dbReference>
<gene>
    <name evidence="14" type="ORF">FOZ76_24155</name>
</gene>
<proteinExistence type="inferred from homology"/>
<dbReference type="Proteomes" id="UP000318405">
    <property type="component" value="Unassembled WGS sequence"/>
</dbReference>
<name>A0A556A978_9BURK</name>
<comment type="subunit">
    <text evidence="4">Homodimer.</text>
</comment>
<feature type="signal peptide" evidence="12">
    <location>
        <begin position="1"/>
        <end position="30"/>
    </location>
</feature>
<comment type="catalytic activity">
    <reaction evidence="11">
        <text>N(6)-(pyridoxal phosphate)-L-lysyl-[4-amino-5-hydroxymethyl-2-methylpyrimidine phosphate synthase] + L-histidyl-[4-amino-5-hydroxymethyl-2-methylpyrimidine phosphate synthase] + 2 Fe(3+) + 4 H2O = L-lysyl-[4-amino-5-hydroxymethyl-2-methylpyrimidine phosphate synthase] + (2S)-2-amino-5-hydroxy-4-oxopentanoyl-[4-amino-5-hydroxymethyl-2-methylpyrimidine phosphate synthase] + 4-amino-2-methyl-5-(phosphooxymethyl)pyrimidine + 3-oxopropanoate + 2 Fe(2+) + 2 H(+)</text>
        <dbReference type="Rhea" id="RHEA:65756"/>
        <dbReference type="Rhea" id="RHEA-COMP:16892"/>
        <dbReference type="Rhea" id="RHEA-COMP:16893"/>
        <dbReference type="Rhea" id="RHEA-COMP:16894"/>
        <dbReference type="Rhea" id="RHEA-COMP:16895"/>
        <dbReference type="ChEBI" id="CHEBI:15377"/>
        <dbReference type="ChEBI" id="CHEBI:15378"/>
        <dbReference type="ChEBI" id="CHEBI:29033"/>
        <dbReference type="ChEBI" id="CHEBI:29034"/>
        <dbReference type="ChEBI" id="CHEBI:29969"/>
        <dbReference type="ChEBI" id="CHEBI:29979"/>
        <dbReference type="ChEBI" id="CHEBI:33190"/>
        <dbReference type="ChEBI" id="CHEBI:58354"/>
        <dbReference type="ChEBI" id="CHEBI:143915"/>
        <dbReference type="ChEBI" id="CHEBI:157692"/>
    </reaction>
    <physiologicalReaction direction="left-to-right" evidence="11">
        <dbReference type="Rhea" id="RHEA:65757"/>
    </physiologicalReaction>
</comment>
<comment type="pathway">
    <text evidence="2">Cofactor biosynthesis; thiamine diphosphate biosynthesis.</text>
</comment>
<evidence type="ECO:0000256" key="3">
    <source>
        <dbReference type="ARBA" id="ARBA00009406"/>
    </source>
</evidence>
<keyword evidence="9" id="KW-0408">Iron</keyword>